<evidence type="ECO:0000313" key="3">
    <source>
        <dbReference type="Proteomes" id="UP000051202"/>
    </source>
</evidence>
<dbReference type="EMBL" id="LNDJ01000063">
    <property type="protein sequence ID" value="KRU22606.1"/>
    <property type="molecule type" value="Genomic_DNA"/>
</dbReference>
<proteinExistence type="predicted"/>
<keyword evidence="1" id="KW-0472">Membrane</keyword>
<keyword evidence="1" id="KW-1133">Transmembrane helix</keyword>
<feature type="transmembrane region" description="Helical" evidence="1">
    <location>
        <begin position="6"/>
        <end position="24"/>
    </location>
</feature>
<dbReference type="Proteomes" id="UP000051202">
    <property type="component" value="Unassembled WGS sequence"/>
</dbReference>
<comment type="caution">
    <text evidence="2">The sequence shown here is derived from an EMBL/GenBank/DDBJ whole genome shotgun (WGS) entry which is preliminary data.</text>
</comment>
<protein>
    <submittedName>
        <fullName evidence="2">Uncharacterized protein</fullName>
    </submittedName>
</protein>
<accession>A0A0T6DRK5</accession>
<reference evidence="2 3" key="1">
    <citation type="submission" date="2015-11" db="EMBL/GenBank/DDBJ databases">
        <title>Permanent draft genome of Psychrobacter piscatorii LQ58.</title>
        <authorList>
            <person name="Zhou M."/>
            <person name="Dong B."/>
            <person name="Liu Q."/>
        </authorList>
    </citation>
    <scope>NUCLEOTIDE SEQUENCE [LARGE SCALE GENOMIC DNA]</scope>
    <source>
        <strain evidence="2 3">LQ58</strain>
    </source>
</reference>
<evidence type="ECO:0000313" key="2">
    <source>
        <dbReference type="EMBL" id="KRU22606.1"/>
    </source>
</evidence>
<gene>
    <name evidence="2" type="ORF">AS194_01495</name>
</gene>
<dbReference type="AlphaFoldDB" id="A0A0T6DRK5"/>
<dbReference type="RefSeq" id="WP_058024616.1">
    <property type="nucleotide sequence ID" value="NZ_LNDJ01000063.1"/>
</dbReference>
<name>A0A0T6DRK5_9GAMM</name>
<organism evidence="2 3">
    <name type="scientific">Psychrobacter piscatorii</name>
    <dbReference type="NCBI Taxonomy" id="554343"/>
    <lineage>
        <taxon>Bacteria</taxon>
        <taxon>Pseudomonadati</taxon>
        <taxon>Pseudomonadota</taxon>
        <taxon>Gammaproteobacteria</taxon>
        <taxon>Moraxellales</taxon>
        <taxon>Moraxellaceae</taxon>
        <taxon>Psychrobacter</taxon>
    </lineage>
</organism>
<evidence type="ECO:0000256" key="1">
    <source>
        <dbReference type="SAM" id="Phobius"/>
    </source>
</evidence>
<keyword evidence="1" id="KW-0812">Transmembrane</keyword>
<keyword evidence="3" id="KW-1185">Reference proteome</keyword>
<dbReference type="STRING" id="554343.AS194_01495"/>
<sequence>MSTLIIWVMGAGLLLVNIMLRTQILRLEARLKELSSPQEQLAFLRQQAAHKDKIPAIKALRKQYPELSLIEANNLWKQI</sequence>